<proteinExistence type="predicted"/>
<name>A0A9P5PBX5_9AGAR</name>
<reference evidence="2" key="1">
    <citation type="submission" date="2020-11" db="EMBL/GenBank/DDBJ databases">
        <authorList>
            <consortium name="DOE Joint Genome Institute"/>
            <person name="Ahrendt S."/>
            <person name="Riley R."/>
            <person name="Andreopoulos W."/>
            <person name="Labutti K."/>
            <person name="Pangilinan J."/>
            <person name="Ruiz-Duenas F.J."/>
            <person name="Barrasa J.M."/>
            <person name="Sanchez-Garcia M."/>
            <person name="Camarero S."/>
            <person name="Miyauchi S."/>
            <person name="Serrano A."/>
            <person name="Linde D."/>
            <person name="Babiker R."/>
            <person name="Drula E."/>
            <person name="Ayuso-Fernandez I."/>
            <person name="Pacheco R."/>
            <person name="Padilla G."/>
            <person name="Ferreira P."/>
            <person name="Barriuso J."/>
            <person name="Kellner H."/>
            <person name="Castanera R."/>
            <person name="Alfaro M."/>
            <person name="Ramirez L."/>
            <person name="Pisabarro A.G."/>
            <person name="Kuo A."/>
            <person name="Tritt A."/>
            <person name="Lipzen A."/>
            <person name="He G."/>
            <person name="Yan M."/>
            <person name="Ng V."/>
            <person name="Cullen D."/>
            <person name="Martin F."/>
            <person name="Rosso M.-N."/>
            <person name="Henrissat B."/>
            <person name="Hibbett D."/>
            <person name="Martinez A.T."/>
            <person name="Grigoriev I.V."/>
        </authorList>
    </citation>
    <scope>NUCLEOTIDE SEQUENCE</scope>
    <source>
        <strain evidence="2">AH 40177</strain>
    </source>
</reference>
<organism evidence="2 3">
    <name type="scientific">Rhodocollybia butyracea</name>
    <dbReference type="NCBI Taxonomy" id="206335"/>
    <lineage>
        <taxon>Eukaryota</taxon>
        <taxon>Fungi</taxon>
        <taxon>Dikarya</taxon>
        <taxon>Basidiomycota</taxon>
        <taxon>Agaricomycotina</taxon>
        <taxon>Agaricomycetes</taxon>
        <taxon>Agaricomycetidae</taxon>
        <taxon>Agaricales</taxon>
        <taxon>Marasmiineae</taxon>
        <taxon>Omphalotaceae</taxon>
        <taxon>Rhodocollybia</taxon>
    </lineage>
</organism>
<dbReference type="Proteomes" id="UP000772434">
    <property type="component" value="Unassembled WGS sequence"/>
</dbReference>
<protein>
    <submittedName>
        <fullName evidence="2">Uncharacterized protein</fullName>
    </submittedName>
</protein>
<accession>A0A9P5PBX5</accession>
<evidence type="ECO:0000256" key="1">
    <source>
        <dbReference type="SAM" id="MobiDB-lite"/>
    </source>
</evidence>
<evidence type="ECO:0000313" key="3">
    <source>
        <dbReference type="Proteomes" id="UP000772434"/>
    </source>
</evidence>
<gene>
    <name evidence="2" type="ORF">BDP27DRAFT_1370655</name>
</gene>
<dbReference type="EMBL" id="JADNRY010000249">
    <property type="protein sequence ID" value="KAF9060337.1"/>
    <property type="molecule type" value="Genomic_DNA"/>
</dbReference>
<evidence type="ECO:0000313" key="2">
    <source>
        <dbReference type="EMBL" id="KAF9060337.1"/>
    </source>
</evidence>
<dbReference type="AlphaFoldDB" id="A0A9P5PBX5"/>
<feature type="region of interest" description="Disordered" evidence="1">
    <location>
        <begin position="327"/>
        <end position="353"/>
    </location>
</feature>
<keyword evidence="3" id="KW-1185">Reference proteome</keyword>
<sequence length="353" mass="38320">MSLELMLLHEFDGSAAIHAKAIFWPLHSCFAEVEQPLALGIQEAEILRTCRICKLESSLRLRKAESKTRPKIFDEKRRKGVYSLLLLAIADQEKVAPNNIRKPLYRPTSFLSTTPRFPTATLPHVQYTLINEPSARCLQGRNVCFVALELASGCDVVEVVWTSKVVGVGIDLGCVGANEGSCRVSASEYILVCGVSEHVEYYPALQAIVISRSGLSTTSATAKAQDLSFTVQPSTPPASPNNDNQKLSVTLVDMLSPLMSSSRSRYGSSPCSFVNALGEASTSKPWLVASHADELRVFVGGCAAFVGERRCEREDGWDVDYGSSGNATVTEGGTDGNGNGLLEVTKRRRNPYV</sequence>
<comment type="caution">
    <text evidence="2">The sequence shown here is derived from an EMBL/GenBank/DDBJ whole genome shotgun (WGS) entry which is preliminary data.</text>
</comment>